<keyword evidence="5" id="KW-0520">NAD</keyword>
<dbReference type="RefSeq" id="WP_146174810.1">
    <property type="nucleotide sequence ID" value="NZ_PVTF01000005.1"/>
</dbReference>
<dbReference type="PROSITE" id="PS00067">
    <property type="entry name" value="3HCDH"/>
    <property type="match status" value="1"/>
</dbReference>
<dbReference type="InterPro" id="IPR006108">
    <property type="entry name" value="3HC_DH_C"/>
</dbReference>
<reference evidence="8 9" key="1">
    <citation type="submission" date="2018-03" db="EMBL/GenBank/DDBJ databases">
        <title>Genomic Encyclopedia of Archaeal and Bacterial Type Strains, Phase II (KMG-II): from individual species to whole genera.</title>
        <authorList>
            <person name="Goeker M."/>
        </authorList>
    </citation>
    <scope>NUCLEOTIDE SEQUENCE [LARGE SCALE GENOMIC DNA]</scope>
    <source>
        <strain evidence="8 9">DSM 44720</strain>
    </source>
</reference>
<evidence type="ECO:0000313" key="8">
    <source>
        <dbReference type="EMBL" id="PRY41637.1"/>
    </source>
</evidence>
<dbReference type="InterPro" id="IPR006176">
    <property type="entry name" value="3-OHacyl-CoA_DH_NAD-bd"/>
</dbReference>
<dbReference type="InterPro" id="IPR036291">
    <property type="entry name" value="NAD(P)-bd_dom_sf"/>
</dbReference>
<evidence type="ECO:0000256" key="1">
    <source>
        <dbReference type="ARBA" id="ARBA00005086"/>
    </source>
</evidence>
<protein>
    <submittedName>
        <fullName evidence="8">3-hydroxyacyl-CoA dehydrogenase</fullName>
    </submittedName>
</protein>
<dbReference type="AlphaFoldDB" id="A0A2T0T7K5"/>
<dbReference type="PANTHER" id="PTHR48075:SF5">
    <property type="entry name" value="3-HYDROXYBUTYRYL-COA DEHYDROGENASE"/>
    <property type="match status" value="1"/>
</dbReference>
<dbReference type="Gene3D" id="1.10.1040.10">
    <property type="entry name" value="N-(1-d-carboxylethyl)-l-norvaline Dehydrogenase, domain 2"/>
    <property type="match status" value="1"/>
</dbReference>
<feature type="binding site" evidence="5">
    <location>
        <position position="134"/>
    </location>
    <ligand>
        <name>NAD(+)</name>
        <dbReference type="ChEBI" id="CHEBI:57540"/>
    </ligand>
</feature>
<dbReference type="PIRSF" id="PIRSF000105">
    <property type="entry name" value="HCDH"/>
    <property type="match status" value="1"/>
</dbReference>
<comment type="similarity">
    <text evidence="2">Belongs to the 3-hydroxyacyl-CoA dehydrogenase family.</text>
</comment>
<feature type="binding site" evidence="5">
    <location>
        <position position="47"/>
    </location>
    <ligand>
        <name>NAD(+)</name>
        <dbReference type="ChEBI" id="CHEBI:57540"/>
    </ligand>
</feature>
<keyword evidence="9" id="KW-1185">Reference proteome</keyword>
<name>A0A2T0T7K5_9PSEU</name>
<dbReference type="PANTHER" id="PTHR48075">
    <property type="entry name" value="3-HYDROXYACYL-COA DEHYDROGENASE FAMILY PROTEIN"/>
    <property type="match status" value="1"/>
</dbReference>
<comment type="pathway">
    <text evidence="1">Lipid metabolism; butanoate metabolism.</text>
</comment>
<dbReference type="Pfam" id="PF00725">
    <property type="entry name" value="3HCDH"/>
    <property type="match status" value="1"/>
</dbReference>
<dbReference type="Pfam" id="PF02737">
    <property type="entry name" value="3HCDH_N"/>
    <property type="match status" value="1"/>
</dbReference>
<proteinExistence type="inferred from homology"/>
<dbReference type="Gene3D" id="3.40.50.720">
    <property type="entry name" value="NAD(P)-binding Rossmann-like Domain"/>
    <property type="match status" value="1"/>
</dbReference>
<dbReference type="OrthoDB" id="3229174at2"/>
<dbReference type="SUPFAM" id="SSF48179">
    <property type="entry name" value="6-phosphogluconate dehydrogenase C-terminal domain-like"/>
    <property type="match status" value="1"/>
</dbReference>
<dbReference type="InterPro" id="IPR022694">
    <property type="entry name" value="3-OHacyl-CoA_DH"/>
</dbReference>
<feature type="domain" description="3-hydroxyacyl-CoA dehydrogenase NAD binding" evidence="7">
    <location>
        <begin position="19"/>
        <end position="199"/>
    </location>
</feature>
<keyword evidence="3" id="KW-0560">Oxidoreductase</keyword>
<dbReference type="GO" id="GO:0008691">
    <property type="term" value="F:3-hydroxybutyryl-CoA dehydrogenase activity"/>
    <property type="evidence" value="ECO:0007669"/>
    <property type="project" value="TreeGrafter"/>
</dbReference>
<evidence type="ECO:0000256" key="5">
    <source>
        <dbReference type="PIRSR" id="PIRSR000105-2"/>
    </source>
</evidence>
<gene>
    <name evidence="8" type="ORF">CLV43_105395</name>
</gene>
<dbReference type="InterPro" id="IPR006180">
    <property type="entry name" value="3-OHacyl-CoA_DH_CS"/>
</dbReference>
<dbReference type="FunFam" id="3.40.50.720:FF:000009">
    <property type="entry name" value="Fatty oxidation complex, alpha subunit"/>
    <property type="match status" value="1"/>
</dbReference>
<dbReference type="InterPro" id="IPR013328">
    <property type="entry name" value="6PGD_dom2"/>
</dbReference>
<feature type="site" description="Important for catalytic activity" evidence="4">
    <location>
        <position position="155"/>
    </location>
</feature>
<evidence type="ECO:0000313" key="9">
    <source>
        <dbReference type="Proteomes" id="UP000239494"/>
    </source>
</evidence>
<dbReference type="GO" id="GO:0006635">
    <property type="term" value="P:fatty acid beta-oxidation"/>
    <property type="evidence" value="ECO:0007669"/>
    <property type="project" value="TreeGrafter"/>
</dbReference>
<dbReference type="SUPFAM" id="SSF51735">
    <property type="entry name" value="NAD(P)-binding Rossmann-fold domains"/>
    <property type="match status" value="1"/>
</dbReference>
<sequence length="300" mass="31787">MSRDVDAPAAAHVRQDVSTVMVVGAGLMGSGIAQVAAQAGLDVVLVDDDVEALDRAAARIADSLARFVRSGSLTDDEASRARGLIVTETDLRAGGSSADLVIEAIVEKLEPKQRLFAELDAMCAPDVVLATNTSQFQIGRVAANCDRPDRVIGMHWSNPPQLMKLVELVVGPDTSSEAVAGAIRFLDGVDRRHVLCLKDVPGFISNRMSTALFMEGVRLVDEGIATAEDVDLVARLMFGHKMGPLETLDLAGLDTALLVSTALADFYGGDRFTPPDLLERHVAAGRTGRKSGSGFYEGLS</sequence>
<evidence type="ECO:0000259" key="7">
    <source>
        <dbReference type="Pfam" id="PF02737"/>
    </source>
</evidence>
<feature type="binding site" evidence="5">
    <location>
        <position position="112"/>
    </location>
    <ligand>
        <name>NAD(+)</name>
        <dbReference type="ChEBI" id="CHEBI:57540"/>
    </ligand>
</feature>
<dbReference type="EMBL" id="PVTF01000005">
    <property type="protein sequence ID" value="PRY41637.1"/>
    <property type="molecule type" value="Genomic_DNA"/>
</dbReference>
<evidence type="ECO:0000256" key="4">
    <source>
        <dbReference type="PIRSR" id="PIRSR000105-1"/>
    </source>
</evidence>
<dbReference type="Proteomes" id="UP000239494">
    <property type="component" value="Unassembled WGS sequence"/>
</dbReference>
<dbReference type="InterPro" id="IPR008927">
    <property type="entry name" value="6-PGluconate_DH-like_C_sf"/>
</dbReference>
<accession>A0A2T0T7K5</accession>
<evidence type="ECO:0000259" key="6">
    <source>
        <dbReference type="Pfam" id="PF00725"/>
    </source>
</evidence>
<evidence type="ECO:0000256" key="2">
    <source>
        <dbReference type="ARBA" id="ARBA00009463"/>
    </source>
</evidence>
<comment type="caution">
    <text evidence="8">The sequence shown here is derived from an EMBL/GenBank/DDBJ whole genome shotgun (WGS) entry which is preliminary data.</text>
</comment>
<evidence type="ECO:0000256" key="3">
    <source>
        <dbReference type="ARBA" id="ARBA00023002"/>
    </source>
</evidence>
<feature type="domain" description="3-hydroxyacyl-CoA dehydrogenase C-terminal" evidence="6">
    <location>
        <begin position="202"/>
        <end position="297"/>
    </location>
</feature>
<feature type="binding site" evidence="5">
    <location>
        <begin position="24"/>
        <end position="29"/>
    </location>
    <ligand>
        <name>NAD(+)</name>
        <dbReference type="ChEBI" id="CHEBI:57540"/>
    </ligand>
</feature>
<feature type="binding site" evidence="5">
    <location>
        <position position="290"/>
    </location>
    <ligand>
        <name>NAD(+)</name>
        <dbReference type="ChEBI" id="CHEBI:57540"/>
    </ligand>
</feature>
<feature type="binding site" evidence="5">
    <location>
        <position position="158"/>
    </location>
    <ligand>
        <name>NAD(+)</name>
        <dbReference type="ChEBI" id="CHEBI:57540"/>
    </ligand>
</feature>
<dbReference type="GO" id="GO:0070403">
    <property type="term" value="F:NAD+ binding"/>
    <property type="evidence" value="ECO:0007669"/>
    <property type="project" value="InterPro"/>
</dbReference>
<feature type="binding site" evidence="5">
    <location>
        <position position="107"/>
    </location>
    <ligand>
        <name>NAD(+)</name>
        <dbReference type="ChEBI" id="CHEBI:57540"/>
    </ligand>
</feature>
<organism evidence="8 9">
    <name type="scientific">Umezawaea tangerina</name>
    <dbReference type="NCBI Taxonomy" id="84725"/>
    <lineage>
        <taxon>Bacteria</taxon>
        <taxon>Bacillati</taxon>
        <taxon>Actinomycetota</taxon>
        <taxon>Actinomycetes</taxon>
        <taxon>Pseudonocardiales</taxon>
        <taxon>Pseudonocardiaceae</taxon>
        <taxon>Umezawaea</taxon>
    </lineage>
</organism>